<accession>A0A165MS61</accession>
<feature type="region of interest" description="Disordered" evidence="1">
    <location>
        <begin position="1"/>
        <end position="63"/>
    </location>
</feature>
<feature type="compositionally biased region" description="Basic residues" evidence="1">
    <location>
        <begin position="1"/>
        <end position="20"/>
    </location>
</feature>
<reference evidence="2 3" key="1">
    <citation type="journal article" date="2016" name="Mol. Biol. Evol.">
        <title>Comparative Genomics of Early-Diverging Mushroom-Forming Fungi Provides Insights into the Origins of Lignocellulose Decay Capabilities.</title>
        <authorList>
            <person name="Nagy L.G."/>
            <person name="Riley R."/>
            <person name="Tritt A."/>
            <person name="Adam C."/>
            <person name="Daum C."/>
            <person name="Floudas D."/>
            <person name="Sun H."/>
            <person name="Yadav J.S."/>
            <person name="Pangilinan J."/>
            <person name="Larsson K.H."/>
            <person name="Matsuura K."/>
            <person name="Barry K."/>
            <person name="Labutti K."/>
            <person name="Kuo R."/>
            <person name="Ohm R.A."/>
            <person name="Bhattacharya S.S."/>
            <person name="Shirouzu T."/>
            <person name="Yoshinaga Y."/>
            <person name="Martin F.M."/>
            <person name="Grigoriev I.V."/>
            <person name="Hibbett D.S."/>
        </authorList>
    </citation>
    <scope>NUCLEOTIDE SEQUENCE [LARGE SCALE GENOMIC DNA]</scope>
    <source>
        <strain evidence="2 3">HHB14362 ss-1</strain>
    </source>
</reference>
<evidence type="ECO:0000313" key="2">
    <source>
        <dbReference type="EMBL" id="KZT18704.1"/>
    </source>
</evidence>
<name>A0A165MS61_9AGAM</name>
<dbReference type="InParanoid" id="A0A165MS61"/>
<sequence>MSQRRRPTKSRRLAQRRRRGTDRLDRDAQSGSSKVEPGLAATVITSESSGRSADMAMAKTKIKDRKRIRRPGVRTQPIAGRRLGTKEGRSNGNRREWKKMREAPSGGQWIELDVDASTEHIRRGMKPLTRTWRKESKKTGVDGIELRKKTTVTSWVYAYLVEDDEESSSQNQKNQYRRTGRKQNAEGINVDKQESQRIGRQDVLAAGLPIYVV</sequence>
<dbReference type="AlphaFoldDB" id="A0A165MS61"/>
<protein>
    <submittedName>
        <fullName evidence="2">Uncharacterized protein</fullName>
    </submittedName>
</protein>
<dbReference type="EMBL" id="KV425665">
    <property type="protein sequence ID" value="KZT18704.1"/>
    <property type="molecule type" value="Genomic_DNA"/>
</dbReference>
<proteinExistence type="predicted"/>
<keyword evidence="3" id="KW-1185">Reference proteome</keyword>
<dbReference type="Proteomes" id="UP000076761">
    <property type="component" value="Unassembled WGS sequence"/>
</dbReference>
<feature type="region of interest" description="Disordered" evidence="1">
    <location>
        <begin position="166"/>
        <end position="196"/>
    </location>
</feature>
<evidence type="ECO:0000256" key="1">
    <source>
        <dbReference type="SAM" id="MobiDB-lite"/>
    </source>
</evidence>
<evidence type="ECO:0000313" key="3">
    <source>
        <dbReference type="Proteomes" id="UP000076761"/>
    </source>
</evidence>
<gene>
    <name evidence="2" type="ORF">NEOLEDRAFT_1152463</name>
</gene>
<organism evidence="2 3">
    <name type="scientific">Neolentinus lepideus HHB14362 ss-1</name>
    <dbReference type="NCBI Taxonomy" id="1314782"/>
    <lineage>
        <taxon>Eukaryota</taxon>
        <taxon>Fungi</taxon>
        <taxon>Dikarya</taxon>
        <taxon>Basidiomycota</taxon>
        <taxon>Agaricomycotina</taxon>
        <taxon>Agaricomycetes</taxon>
        <taxon>Gloeophyllales</taxon>
        <taxon>Gloeophyllaceae</taxon>
        <taxon>Neolentinus</taxon>
    </lineage>
</organism>